<dbReference type="PRINTS" id="PR00080">
    <property type="entry name" value="SDRFAMILY"/>
</dbReference>
<dbReference type="KEGG" id="pchm:VFPPC_10248"/>
<dbReference type="InterPro" id="IPR051911">
    <property type="entry name" value="SDR_oxidoreductase"/>
</dbReference>
<keyword evidence="2" id="KW-0521">NADP</keyword>
<evidence type="ECO:0000313" key="6">
    <source>
        <dbReference type="EMBL" id="OAQ59217.1"/>
    </source>
</evidence>
<feature type="domain" description="Ketoreductase" evidence="5">
    <location>
        <begin position="4"/>
        <end position="177"/>
    </location>
</feature>
<keyword evidence="7" id="KW-1185">Reference proteome</keyword>
<keyword evidence="3" id="KW-0560">Oxidoreductase</keyword>
<dbReference type="InterPro" id="IPR020904">
    <property type="entry name" value="Sc_DH/Rdtase_CS"/>
</dbReference>
<dbReference type="SMART" id="SM00822">
    <property type="entry name" value="PKS_KR"/>
    <property type="match status" value="1"/>
</dbReference>
<dbReference type="Proteomes" id="UP000078397">
    <property type="component" value="Unassembled WGS sequence"/>
</dbReference>
<dbReference type="PRINTS" id="PR00081">
    <property type="entry name" value="GDHRDH"/>
</dbReference>
<dbReference type="RefSeq" id="XP_018137272.1">
    <property type="nucleotide sequence ID" value="XM_018288646.1"/>
</dbReference>
<evidence type="ECO:0000256" key="1">
    <source>
        <dbReference type="ARBA" id="ARBA00006484"/>
    </source>
</evidence>
<dbReference type="PANTHER" id="PTHR43976:SF16">
    <property type="entry name" value="SHORT-CHAIN DEHYDROGENASE_REDUCTASE FAMILY PROTEIN"/>
    <property type="match status" value="1"/>
</dbReference>
<evidence type="ECO:0000313" key="7">
    <source>
        <dbReference type="Proteomes" id="UP000078397"/>
    </source>
</evidence>
<sequence>MATHTFLVTGASSGFGLEIVHAALKAGHKVIAACRNPDLAAEKSPAVSQLGGRWLKLDVTDANTEIIVRDAVQQYNIDILINNAGYAMLGSLEEMSLAEFNSELQTNTVGAVRCIKGALPLFRSNERGTIVNISSAAAHYAAPACTAYAASKFALEGLSEALASEVGVFGIKVIAVTPGAFRTNLVSNLITPESHIRAYDGTPARELVKLQIDSNGKQTGDPVKAAQKVLEASIEVAGGVRGTSADGELIRLVLGTDAVGAMQHKIGVLQDTLQKMRDIAKSTDIH</sequence>
<dbReference type="OrthoDB" id="1274115at2759"/>
<reference evidence="6 7" key="1">
    <citation type="journal article" date="2016" name="PLoS Pathog.">
        <title>Biosynthesis of antibiotic leucinostatins in bio-control fungus Purpureocillium lilacinum and their inhibition on phytophthora revealed by genome mining.</title>
        <authorList>
            <person name="Wang G."/>
            <person name="Liu Z."/>
            <person name="Lin R."/>
            <person name="Li E."/>
            <person name="Mao Z."/>
            <person name="Ling J."/>
            <person name="Yang Y."/>
            <person name="Yin W.B."/>
            <person name="Xie B."/>
        </authorList>
    </citation>
    <scope>NUCLEOTIDE SEQUENCE [LARGE SCALE GENOMIC DNA]</scope>
    <source>
        <strain evidence="6">170</strain>
    </source>
</reference>
<dbReference type="GO" id="GO:0016491">
    <property type="term" value="F:oxidoreductase activity"/>
    <property type="evidence" value="ECO:0007669"/>
    <property type="project" value="UniProtKB-KW"/>
</dbReference>
<organism evidence="6 7">
    <name type="scientific">Pochonia chlamydosporia 170</name>
    <dbReference type="NCBI Taxonomy" id="1380566"/>
    <lineage>
        <taxon>Eukaryota</taxon>
        <taxon>Fungi</taxon>
        <taxon>Dikarya</taxon>
        <taxon>Ascomycota</taxon>
        <taxon>Pezizomycotina</taxon>
        <taxon>Sordariomycetes</taxon>
        <taxon>Hypocreomycetidae</taxon>
        <taxon>Hypocreales</taxon>
        <taxon>Clavicipitaceae</taxon>
        <taxon>Pochonia</taxon>
    </lineage>
</organism>
<evidence type="ECO:0000256" key="2">
    <source>
        <dbReference type="ARBA" id="ARBA00022857"/>
    </source>
</evidence>
<accession>A0A179F174</accession>
<dbReference type="EMBL" id="LSBJ02000010">
    <property type="protein sequence ID" value="OAQ59217.1"/>
    <property type="molecule type" value="Genomic_DNA"/>
</dbReference>
<dbReference type="PANTHER" id="PTHR43976">
    <property type="entry name" value="SHORT CHAIN DEHYDROGENASE"/>
    <property type="match status" value="1"/>
</dbReference>
<comment type="similarity">
    <text evidence="1 4">Belongs to the short-chain dehydrogenases/reductases (SDR) family.</text>
</comment>
<gene>
    <name evidence="6" type="ORF">VFPPC_10248</name>
</gene>
<dbReference type="InterPro" id="IPR036291">
    <property type="entry name" value="NAD(P)-bd_dom_sf"/>
</dbReference>
<name>A0A179F174_METCM</name>
<dbReference type="GeneID" id="28852640"/>
<evidence type="ECO:0000256" key="4">
    <source>
        <dbReference type="RuleBase" id="RU000363"/>
    </source>
</evidence>
<dbReference type="SUPFAM" id="SSF51735">
    <property type="entry name" value="NAD(P)-binding Rossmann-fold domains"/>
    <property type="match status" value="1"/>
</dbReference>
<dbReference type="InterPro" id="IPR002347">
    <property type="entry name" value="SDR_fam"/>
</dbReference>
<dbReference type="AlphaFoldDB" id="A0A179F174"/>
<protein>
    <submittedName>
        <fullName evidence="6">Short chain oxidoreductase/dehydrogenase</fullName>
    </submittedName>
</protein>
<dbReference type="PROSITE" id="PS00061">
    <property type="entry name" value="ADH_SHORT"/>
    <property type="match status" value="1"/>
</dbReference>
<comment type="caution">
    <text evidence="6">The sequence shown here is derived from an EMBL/GenBank/DDBJ whole genome shotgun (WGS) entry which is preliminary data.</text>
</comment>
<dbReference type="STRING" id="1380566.A0A179F174"/>
<proteinExistence type="inferred from homology"/>
<evidence type="ECO:0000256" key="3">
    <source>
        <dbReference type="ARBA" id="ARBA00023002"/>
    </source>
</evidence>
<dbReference type="InterPro" id="IPR057326">
    <property type="entry name" value="KR_dom"/>
</dbReference>
<dbReference type="Gene3D" id="3.40.50.720">
    <property type="entry name" value="NAD(P)-binding Rossmann-like Domain"/>
    <property type="match status" value="1"/>
</dbReference>
<evidence type="ECO:0000259" key="5">
    <source>
        <dbReference type="SMART" id="SM00822"/>
    </source>
</evidence>
<dbReference type="Pfam" id="PF00106">
    <property type="entry name" value="adh_short"/>
    <property type="match status" value="1"/>
</dbReference>